<keyword evidence="5" id="KW-0067">ATP-binding</keyword>
<dbReference type="Gene3D" id="3.30.360.20">
    <property type="entry name" value="RNA 3'-terminal phosphate cyclase, insert domain"/>
    <property type="match status" value="1"/>
</dbReference>
<feature type="domain" description="RNA 3'-terminal phosphate cyclase" evidence="7">
    <location>
        <begin position="58"/>
        <end position="389"/>
    </location>
</feature>
<dbReference type="PATRIC" id="fig|1173027.3.peg.3073"/>
<dbReference type="HAMAP" id="MF_00200">
    <property type="entry name" value="RTC"/>
    <property type="match status" value="1"/>
</dbReference>
<dbReference type="Gene3D" id="3.65.10.20">
    <property type="entry name" value="RNA 3'-terminal phosphate cyclase domain"/>
    <property type="match status" value="1"/>
</dbReference>
<feature type="binding site" evidence="5">
    <location>
        <begin position="345"/>
        <end position="349"/>
    </location>
    <ligand>
        <name>ATP</name>
        <dbReference type="ChEBI" id="CHEBI:30616"/>
    </ligand>
</feature>
<dbReference type="GO" id="GO:0003963">
    <property type="term" value="F:RNA-3'-phosphate cyclase activity"/>
    <property type="evidence" value="ECO:0007669"/>
    <property type="project" value="UniProtKB-UniRule"/>
</dbReference>
<dbReference type="InterPro" id="IPR000228">
    <property type="entry name" value="RNA3'_term_phos_cyc"/>
</dbReference>
<comment type="catalytic activity">
    <reaction evidence="4 5">
        <text>a 3'-end 3'-phospho-ribonucleotide-RNA + ATP = a 3'-end 2',3'-cyclophospho-ribonucleotide-RNA + AMP + diphosphate</text>
        <dbReference type="Rhea" id="RHEA:23976"/>
        <dbReference type="Rhea" id="RHEA-COMP:10463"/>
        <dbReference type="Rhea" id="RHEA-COMP:10464"/>
        <dbReference type="ChEBI" id="CHEBI:30616"/>
        <dbReference type="ChEBI" id="CHEBI:33019"/>
        <dbReference type="ChEBI" id="CHEBI:83062"/>
        <dbReference type="ChEBI" id="CHEBI:83064"/>
        <dbReference type="ChEBI" id="CHEBI:456215"/>
        <dbReference type="EC" id="6.5.1.4"/>
    </reaction>
</comment>
<dbReference type="STRING" id="1173027.Mic7113_2797"/>
<dbReference type="EMBL" id="CP003630">
    <property type="protein sequence ID" value="AFZ18580.1"/>
    <property type="molecule type" value="Genomic_DNA"/>
</dbReference>
<sequence length="403" mass="42770">MKRATGKVSEAIAPSPITPLAAYALGVAVKIPLQWTQSAKTSHKDHNIANMLHIDGSYGEGGGQILRTSLSLAAITGQPIRIDRIRAGRKKPGLAIQHLTGVRAAATICQAEVQGDALGSMTLEFIPSCPAVAGYYTFDVTETTGAGSAGAVTLILQTILLPLALAKGNSVVTLKGGTHVSWSPPITYIEQVYLPTLKQMGVQAQVQVRAWGWYPRGGGEVELRVTGAGDNPTSPLRGLHLLKRGDLQQVRGLAVVTELPSHIPQRMAMRAENLLQQAHLKGKVQPVRERGVGPGAGIFLTAEYEYSQSGFGAVGEIGLPAERVAEIATEELLDFHANGAPVDQFLGDQLLLPAALASEASQYQVAEITTHLTTNAWVIEQFGLAKVTINQENQIVTVAPVVK</sequence>
<accession>K9WDY9</accession>
<evidence type="ECO:0000313" key="9">
    <source>
        <dbReference type="EMBL" id="AFZ18580.1"/>
    </source>
</evidence>
<dbReference type="InterPro" id="IPR023797">
    <property type="entry name" value="RNA3'_phos_cyclase_dom"/>
</dbReference>
<dbReference type="GO" id="GO:0005524">
    <property type="term" value="F:ATP binding"/>
    <property type="evidence" value="ECO:0007669"/>
    <property type="project" value="UniProtKB-KW"/>
</dbReference>
<evidence type="ECO:0000256" key="5">
    <source>
        <dbReference type="HAMAP-Rule" id="MF_00200"/>
    </source>
</evidence>
<proteinExistence type="inferred from homology"/>
<feature type="binding site" evidence="5">
    <location>
        <position position="157"/>
    </location>
    <ligand>
        <name>ATP</name>
        <dbReference type="ChEBI" id="CHEBI:30616"/>
    </ligand>
</feature>
<dbReference type="NCBIfam" id="NF003246">
    <property type="entry name" value="PRK04204.1-2"/>
    <property type="match status" value="1"/>
</dbReference>
<evidence type="ECO:0000259" key="8">
    <source>
        <dbReference type="Pfam" id="PF05189"/>
    </source>
</evidence>
<keyword evidence="3 5" id="KW-0547">Nucleotide-binding</keyword>
<dbReference type="Pfam" id="PF05189">
    <property type="entry name" value="RTC_insert"/>
    <property type="match status" value="1"/>
</dbReference>
<keyword evidence="10" id="KW-1185">Reference proteome</keyword>
<dbReference type="EC" id="6.5.1.4" evidence="5 6"/>
<organism evidence="9 10">
    <name type="scientific">Allocoleopsis franciscana PCC 7113</name>
    <dbReference type="NCBI Taxonomy" id="1173027"/>
    <lineage>
        <taxon>Bacteria</taxon>
        <taxon>Bacillati</taxon>
        <taxon>Cyanobacteriota</taxon>
        <taxon>Cyanophyceae</taxon>
        <taxon>Coleofasciculales</taxon>
        <taxon>Coleofasciculaceae</taxon>
        <taxon>Allocoleopsis</taxon>
        <taxon>Allocoleopsis franciscana</taxon>
    </lineage>
</organism>
<gene>
    <name evidence="5" type="primary">rtcA</name>
    <name evidence="9" type="ORF">Mic7113_2797</name>
</gene>
<dbReference type="KEGG" id="mic:Mic7113_2797"/>
<dbReference type="NCBIfam" id="TIGR03399">
    <property type="entry name" value="RNA_3prim_cycl"/>
    <property type="match status" value="1"/>
</dbReference>
<dbReference type="InterPro" id="IPR013791">
    <property type="entry name" value="RNA3'-term_phos_cycl_insert"/>
</dbReference>
<comment type="function">
    <text evidence="5">Catalyzes the conversion of 3'-phosphate to a 2',3'-cyclic phosphodiester at the end of RNA. The mechanism of action of the enzyme occurs in 3 steps: (A) adenylation of the enzyme by ATP; (B) transfer of adenylate to an RNA-N3'P to produce RNA-N3'PP5'A; (C) and attack of the adjacent 2'-hydroxyl on the 3'-phosphorus in the diester linkage to produce the cyclic end product. The biological role of this enzyme is unknown but it is likely to function in some aspects of cellular RNA processing.</text>
</comment>
<dbReference type="SUPFAM" id="SSF55205">
    <property type="entry name" value="EPT/RTPC-like"/>
    <property type="match status" value="1"/>
</dbReference>
<protein>
    <recommendedName>
        <fullName evidence="5 6">RNA 3'-terminal phosphate cyclase</fullName>
        <shortName evidence="5">RNA cyclase</shortName>
        <shortName evidence="5">RNA-3'-phosphate cyclase</shortName>
        <ecNumber evidence="5 6">6.5.1.4</ecNumber>
    </recommendedName>
</protein>
<feature type="active site" description="Tele-AMP-histidine intermediate" evidence="5">
    <location>
        <position position="371"/>
    </location>
</feature>
<keyword evidence="2 5" id="KW-0436">Ligase</keyword>
<dbReference type="PIRSF" id="PIRSF005378">
    <property type="entry name" value="RNA3'_term_phos_cycl_euk"/>
    <property type="match status" value="1"/>
</dbReference>
<keyword evidence="5" id="KW-0963">Cytoplasm</keyword>
<dbReference type="SUPFAM" id="SSF52913">
    <property type="entry name" value="RNA 3'-terminal phosphate cyclase, RPTC, insert domain"/>
    <property type="match status" value="1"/>
</dbReference>
<dbReference type="GO" id="GO:0005737">
    <property type="term" value="C:cytoplasm"/>
    <property type="evidence" value="ECO:0007669"/>
    <property type="project" value="UniProtKB-SubCell"/>
</dbReference>
<dbReference type="Pfam" id="PF01137">
    <property type="entry name" value="RTC"/>
    <property type="match status" value="1"/>
</dbReference>
<dbReference type="AlphaFoldDB" id="K9WDY9"/>
<evidence type="ECO:0000256" key="4">
    <source>
        <dbReference type="ARBA" id="ARBA00024481"/>
    </source>
</evidence>
<feature type="domain" description="RNA 3'-terminal phosphate cyclase insert" evidence="8">
    <location>
        <begin position="243"/>
        <end position="336"/>
    </location>
</feature>
<evidence type="ECO:0000256" key="2">
    <source>
        <dbReference type="ARBA" id="ARBA00022598"/>
    </source>
</evidence>
<dbReference type="InterPro" id="IPR037136">
    <property type="entry name" value="RNA3'_phos_cyclase_dom_sf"/>
</dbReference>
<dbReference type="InterPro" id="IPR013792">
    <property type="entry name" value="RNA3'P_cycl/enolpyr_Trfase_a/b"/>
</dbReference>
<dbReference type="PANTHER" id="PTHR11096:SF0">
    <property type="entry name" value="RNA 3'-TERMINAL PHOSPHATE CYCLASE"/>
    <property type="match status" value="1"/>
</dbReference>
<comment type="subcellular location">
    <subcellularLocation>
        <location evidence="5">Cytoplasm</location>
    </subcellularLocation>
</comment>
<reference evidence="9 10" key="1">
    <citation type="submission" date="2012-06" db="EMBL/GenBank/DDBJ databases">
        <title>Finished chromosome of genome of Microcoleus sp. PCC 7113.</title>
        <authorList>
            <consortium name="US DOE Joint Genome Institute"/>
            <person name="Gugger M."/>
            <person name="Coursin T."/>
            <person name="Rippka R."/>
            <person name="Tandeau De Marsac N."/>
            <person name="Huntemann M."/>
            <person name="Wei C.-L."/>
            <person name="Han J."/>
            <person name="Detter J.C."/>
            <person name="Han C."/>
            <person name="Tapia R."/>
            <person name="Chen A."/>
            <person name="Kyrpides N."/>
            <person name="Mavromatis K."/>
            <person name="Markowitz V."/>
            <person name="Szeto E."/>
            <person name="Ivanova N."/>
            <person name="Pagani I."/>
            <person name="Pati A."/>
            <person name="Goodwin L."/>
            <person name="Nordberg H.P."/>
            <person name="Cantor M.N."/>
            <person name="Hua S.X."/>
            <person name="Woyke T."/>
            <person name="Kerfeld C.A."/>
        </authorList>
    </citation>
    <scope>NUCLEOTIDE SEQUENCE [LARGE SCALE GENOMIC DNA]</scope>
    <source>
        <strain evidence="9 10">PCC 7113</strain>
    </source>
</reference>
<evidence type="ECO:0000256" key="3">
    <source>
        <dbReference type="ARBA" id="ARBA00022741"/>
    </source>
</evidence>
<evidence type="ECO:0000256" key="6">
    <source>
        <dbReference type="NCBIfam" id="TIGR03399"/>
    </source>
</evidence>
<dbReference type="InterPro" id="IPR036553">
    <property type="entry name" value="RPTC_insert"/>
</dbReference>
<dbReference type="eggNOG" id="COG0430">
    <property type="taxonomic scope" value="Bacteria"/>
</dbReference>
<evidence type="ECO:0000259" key="7">
    <source>
        <dbReference type="Pfam" id="PF01137"/>
    </source>
</evidence>
<dbReference type="PANTHER" id="PTHR11096">
    <property type="entry name" value="RNA 3' TERMINAL PHOSPHATE CYCLASE"/>
    <property type="match status" value="1"/>
</dbReference>
<evidence type="ECO:0000256" key="1">
    <source>
        <dbReference type="ARBA" id="ARBA00009206"/>
    </source>
</evidence>
<dbReference type="InterPro" id="IPR017770">
    <property type="entry name" value="RNA3'_term_phos_cyc_type_1"/>
</dbReference>
<dbReference type="GO" id="GO:0006396">
    <property type="term" value="P:RNA processing"/>
    <property type="evidence" value="ECO:0007669"/>
    <property type="project" value="UniProtKB-UniRule"/>
</dbReference>
<name>K9WDY9_9CYAN</name>
<dbReference type="HOGENOM" id="CLU_027882_0_0_3"/>
<comment type="similarity">
    <text evidence="1 5">Belongs to the RNA 3'-terminal cyclase family. Type 1 subfamily.</text>
</comment>
<dbReference type="Proteomes" id="UP000010471">
    <property type="component" value="Chromosome"/>
</dbReference>
<evidence type="ECO:0000313" key="10">
    <source>
        <dbReference type="Proteomes" id="UP000010471"/>
    </source>
</evidence>
<dbReference type="CDD" id="cd00874">
    <property type="entry name" value="RNA_Cyclase_Class_II"/>
    <property type="match status" value="1"/>
</dbReference>